<protein>
    <submittedName>
        <fullName evidence="2">Uncharacterized protein</fullName>
    </submittedName>
</protein>
<feature type="region of interest" description="Disordered" evidence="1">
    <location>
        <begin position="1"/>
        <end position="21"/>
    </location>
</feature>
<organism evidence="2">
    <name type="scientific">Arundo donax</name>
    <name type="common">Giant reed</name>
    <name type="synonym">Donax arundinaceus</name>
    <dbReference type="NCBI Taxonomy" id="35708"/>
    <lineage>
        <taxon>Eukaryota</taxon>
        <taxon>Viridiplantae</taxon>
        <taxon>Streptophyta</taxon>
        <taxon>Embryophyta</taxon>
        <taxon>Tracheophyta</taxon>
        <taxon>Spermatophyta</taxon>
        <taxon>Magnoliopsida</taxon>
        <taxon>Liliopsida</taxon>
        <taxon>Poales</taxon>
        <taxon>Poaceae</taxon>
        <taxon>PACMAD clade</taxon>
        <taxon>Arundinoideae</taxon>
        <taxon>Arundineae</taxon>
        <taxon>Arundo</taxon>
    </lineage>
</organism>
<dbReference type="EMBL" id="GBRH01199091">
    <property type="protein sequence ID" value="JAD98804.1"/>
    <property type="molecule type" value="Transcribed_RNA"/>
</dbReference>
<name>A0A0A9EDG2_ARUDO</name>
<accession>A0A0A9EDG2</accession>
<evidence type="ECO:0000313" key="2">
    <source>
        <dbReference type="EMBL" id="JAD98804.1"/>
    </source>
</evidence>
<proteinExistence type="predicted"/>
<reference evidence="2" key="2">
    <citation type="journal article" date="2015" name="Data Brief">
        <title>Shoot transcriptome of the giant reed, Arundo donax.</title>
        <authorList>
            <person name="Barrero R.A."/>
            <person name="Guerrero F.D."/>
            <person name="Moolhuijzen P."/>
            <person name="Goolsby J.A."/>
            <person name="Tidwell J."/>
            <person name="Bellgard S.E."/>
            <person name="Bellgard M.I."/>
        </authorList>
    </citation>
    <scope>NUCLEOTIDE SEQUENCE</scope>
    <source>
        <tissue evidence="2">Shoot tissue taken approximately 20 cm above the soil surface</tissue>
    </source>
</reference>
<evidence type="ECO:0000256" key="1">
    <source>
        <dbReference type="SAM" id="MobiDB-lite"/>
    </source>
</evidence>
<sequence length="21" mass="2465">MRMVPLGPRNAAATQARRRRR</sequence>
<reference evidence="2" key="1">
    <citation type="submission" date="2014-09" db="EMBL/GenBank/DDBJ databases">
        <authorList>
            <person name="Magalhaes I.L.F."/>
            <person name="Oliveira U."/>
            <person name="Santos F.R."/>
            <person name="Vidigal T.H.D.A."/>
            <person name="Brescovit A.D."/>
            <person name="Santos A.J."/>
        </authorList>
    </citation>
    <scope>NUCLEOTIDE SEQUENCE</scope>
    <source>
        <tissue evidence="2">Shoot tissue taken approximately 20 cm above the soil surface</tissue>
    </source>
</reference>
<dbReference type="AlphaFoldDB" id="A0A0A9EDG2"/>